<keyword evidence="2 7" id="KW-0813">Transport</keyword>
<dbReference type="PANTHER" id="PTHR30151">
    <property type="entry name" value="ALKANE SULFONATE ABC TRANSPORTER-RELATED, MEMBRANE SUBUNIT"/>
    <property type="match status" value="1"/>
</dbReference>
<name>A0A8J3GRI3_9MICO</name>
<dbReference type="Gene3D" id="1.10.3720.10">
    <property type="entry name" value="MetI-like"/>
    <property type="match status" value="1"/>
</dbReference>
<evidence type="ECO:0000256" key="5">
    <source>
        <dbReference type="ARBA" id="ARBA00022989"/>
    </source>
</evidence>
<dbReference type="InterPro" id="IPR000515">
    <property type="entry name" value="MetI-like"/>
</dbReference>
<comment type="caution">
    <text evidence="9">The sequence shown here is derived from an EMBL/GenBank/DDBJ whole genome shotgun (WGS) entry which is preliminary data.</text>
</comment>
<keyword evidence="3" id="KW-1003">Cell membrane</keyword>
<feature type="domain" description="ABC transmembrane type-1" evidence="8">
    <location>
        <begin position="75"/>
        <end position="259"/>
    </location>
</feature>
<keyword evidence="10" id="KW-1185">Reference proteome</keyword>
<comment type="subcellular location">
    <subcellularLocation>
        <location evidence="1 7">Cell membrane</location>
        <topology evidence="1 7">Multi-pass membrane protein</topology>
    </subcellularLocation>
</comment>
<dbReference type="EMBL" id="BNAI01000003">
    <property type="protein sequence ID" value="GHF19305.1"/>
    <property type="molecule type" value="Genomic_DNA"/>
</dbReference>
<evidence type="ECO:0000259" key="8">
    <source>
        <dbReference type="PROSITE" id="PS50928"/>
    </source>
</evidence>
<evidence type="ECO:0000256" key="6">
    <source>
        <dbReference type="ARBA" id="ARBA00023136"/>
    </source>
</evidence>
<dbReference type="SUPFAM" id="SSF161098">
    <property type="entry name" value="MetI-like"/>
    <property type="match status" value="1"/>
</dbReference>
<organism evidence="9 10">
    <name type="scientific">Pseudolysinimonas yzui</name>
    <dbReference type="NCBI Taxonomy" id="2708254"/>
    <lineage>
        <taxon>Bacteria</taxon>
        <taxon>Bacillati</taxon>
        <taxon>Actinomycetota</taxon>
        <taxon>Actinomycetes</taxon>
        <taxon>Micrococcales</taxon>
        <taxon>Microbacteriaceae</taxon>
        <taxon>Pseudolysinimonas</taxon>
    </lineage>
</organism>
<dbReference type="GO" id="GO:0005886">
    <property type="term" value="C:plasma membrane"/>
    <property type="evidence" value="ECO:0007669"/>
    <property type="project" value="UniProtKB-SubCell"/>
</dbReference>
<comment type="similarity">
    <text evidence="7">Belongs to the binding-protein-dependent transport system permease family.</text>
</comment>
<dbReference type="PROSITE" id="PS50928">
    <property type="entry name" value="ABC_TM1"/>
    <property type="match status" value="1"/>
</dbReference>
<reference evidence="9" key="2">
    <citation type="submission" date="2020-09" db="EMBL/GenBank/DDBJ databases">
        <authorList>
            <person name="Sun Q."/>
            <person name="Zhou Y."/>
        </authorList>
    </citation>
    <scope>NUCLEOTIDE SEQUENCE</scope>
    <source>
        <strain evidence="9">CGMCC 1.16548</strain>
    </source>
</reference>
<dbReference type="InterPro" id="IPR035906">
    <property type="entry name" value="MetI-like_sf"/>
</dbReference>
<evidence type="ECO:0000256" key="1">
    <source>
        <dbReference type="ARBA" id="ARBA00004651"/>
    </source>
</evidence>
<dbReference type="CDD" id="cd06261">
    <property type="entry name" value="TM_PBP2"/>
    <property type="match status" value="1"/>
</dbReference>
<feature type="transmembrane region" description="Helical" evidence="7">
    <location>
        <begin position="79"/>
        <end position="100"/>
    </location>
</feature>
<evidence type="ECO:0000256" key="2">
    <source>
        <dbReference type="ARBA" id="ARBA00022448"/>
    </source>
</evidence>
<dbReference type="Pfam" id="PF00528">
    <property type="entry name" value="BPD_transp_1"/>
    <property type="match status" value="1"/>
</dbReference>
<feature type="transmembrane region" description="Helical" evidence="7">
    <location>
        <begin position="26"/>
        <end position="47"/>
    </location>
</feature>
<proteinExistence type="inferred from homology"/>
<sequence>MSAPAVTRRLLPASATRRLPRWLDGLLEAVGLPLVLLVLWALSALVAPNRYFPAPWRIAEAFVKTWVGESFFVDVLPSIGRLLVGLALAIVIGIAVGLLIGSVRWLRQFVEPVFEFFRAVPPPMLVPLLAITLGIGDTAKIAVIVAGAVWPILLNTVEGVRAVDAVQRETATSYQLSTVQRVVYLTLPSAAPQIMAGIRQSLSIAIILMVISEMTNSSSGLGLRITFFQQNFQIPEMWSGIVLLGFIGIALALLFQIAERLVLGWYRGLKETERA</sequence>
<keyword evidence="6 7" id="KW-0472">Membrane</keyword>
<dbReference type="AlphaFoldDB" id="A0A8J3GRI3"/>
<evidence type="ECO:0000256" key="4">
    <source>
        <dbReference type="ARBA" id="ARBA00022692"/>
    </source>
</evidence>
<dbReference type="GO" id="GO:0055085">
    <property type="term" value="P:transmembrane transport"/>
    <property type="evidence" value="ECO:0007669"/>
    <property type="project" value="InterPro"/>
</dbReference>
<keyword evidence="5 7" id="KW-1133">Transmembrane helix</keyword>
<evidence type="ECO:0000313" key="9">
    <source>
        <dbReference type="EMBL" id="GHF19305.1"/>
    </source>
</evidence>
<evidence type="ECO:0000313" key="10">
    <source>
        <dbReference type="Proteomes" id="UP000617531"/>
    </source>
</evidence>
<gene>
    <name evidence="9" type="primary">ssuC</name>
    <name evidence="9" type="ORF">GCM10011600_20360</name>
</gene>
<feature type="transmembrane region" description="Helical" evidence="7">
    <location>
        <begin position="237"/>
        <end position="258"/>
    </location>
</feature>
<feature type="transmembrane region" description="Helical" evidence="7">
    <location>
        <begin position="202"/>
        <end position="225"/>
    </location>
</feature>
<reference evidence="9" key="1">
    <citation type="journal article" date="2014" name="Int. J. Syst. Evol. Microbiol.">
        <title>Complete genome sequence of Corynebacterium casei LMG S-19264T (=DSM 44701T), isolated from a smear-ripened cheese.</title>
        <authorList>
            <consortium name="US DOE Joint Genome Institute (JGI-PGF)"/>
            <person name="Walter F."/>
            <person name="Albersmeier A."/>
            <person name="Kalinowski J."/>
            <person name="Ruckert C."/>
        </authorList>
    </citation>
    <scope>NUCLEOTIDE SEQUENCE</scope>
    <source>
        <strain evidence="9">CGMCC 1.16548</strain>
    </source>
</reference>
<dbReference type="PANTHER" id="PTHR30151:SF0">
    <property type="entry name" value="ABC TRANSPORTER PERMEASE PROTEIN MJ0413-RELATED"/>
    <property type="match status" value="1"/>
</dbReference>
<evidence type="ECO:0000256" key="7">
    <source>
        <dbReference type="RuleBase" id="RU363032"/>
    </source>
</evidence>
<keyword evidence="4 7" id="KW-0812">Transmembrane</keyword>
<protein>
    <submittedName>
        <fullName evidence="9">Nitrate ABC transporter permease</fullName>
    </submittedName>
</protein>
<evidence type="ECO:0000256" key="3">
    <source>
        <dbReference type="ARBA" id="ARBA00022475"/>
    </source>
</evidence>
<accession>A0A8J3GRI3</accession>
<dbReference type="Proteomes" id="UP000617531">
    <property type="component" value="Unassembled WGS sequence"/>
</dbReference>